<feature type="compositionally biased region" description="Low complexity" evidence="11">
    <location>
        <begin position="29"/>
        <end position="39"/>
    </location>
</feature>
<feature type="compositionally biased region" description="Basic and acidic residues" evidence="11">
    <location>
        <begin position="510"/>
        <end position="522"/>
    </location>
</feature>
<dbReference type="AlphaFoldDB" id="A0A0G4IFD3"/>
<keyword evidence="4" id="KW-0540">Nuclease</keyword>
<feature type="region of interest" description="Disordered" evidence="11">
    <location>
        <begin position="326"/>
        <end position="353"/>
    </location>
</feature>
<evidence type="ECO:0000256" key="6">
    <source>
        <dbReference type="ARBA" id="ARBA00022763"/>
    </source>
</evidence>
<feature type="domain" description="Endonuclease/exonuclease/phosphatase" evidence="12">
    <location>
        <begin position="131"/>
        <end position="397"/>
    </location>
</feature>
<accession>A0A0G4IFD3</accession>
<dbReference type="GO" id="GO:0006302">
    <property type="term" value="P:double-strand break repair"/>
    <property type="evidence" value="ECO:0007669"/>
    <property type="project" value="TreeGrafter"/>
</dbReference>
<dbReference type="Gene3D" id="3.60.10.10">
    <property type="entry name" value="Endonuclease/exonuclease/phosphatase"/>
    <property type="match status" value="1"/>
</dbReference>
<name>A0A0G4IFD3_9ALVE</name>
<feature type="region of interest" description="Disordered" evidence="11">
    <location>
        <begin position="460"/>
        <end position="553"/>
    </location>
</feature>
<comment type="cofactor">
    <cofactor evidence="1">
        <name>Mn(2+)</name>
        <dbReference type="ChEBI" id="CHEBI:29035"/>
    </cofactor>
</comment>
<keyword evidence="10" id="KW-0539">Nucleus</keyword>
<proteinExistence type="predicted"/>
<evidence type="ECO:0000259" key="12">
    <source>
        <dbReference type="Pfam" id="PF03372"/>
    </source>
</evidence>
<gene>
    <name evidence="13" type="ORF">Cvel_13941</name>
</gene>
<feature type="compositionally biased region" description="Basic and acidic residues" evidence="11">
    <location>
        <begin position="531"/>
        <end position="540"/>
    </location>
</feature>
<dbReference type="GO" id="GO:0004518">
    <property type="term" value="F:nuclease activity"/>
    <property type="evidence" value="ECO:0007669"/>
    <property type="project" value="UniProtKB-KW"/>
</dbReference>
<evidence type="ECO:0000256" key="9">
    <source>
        <dbReference type="ARBA" id="ARBA00023204"/>
    </source>
</evidence>
<feature type="region of interest" description="Disordered" evidence="11">
    <location>
        <begin position="1"/>
        <end position="95"/>
    </location>
</feature>
<dbReference type="InterPro" id="IPR036691">
    <property type="entry name" value="Endo/exonu/phosph_ase_sf"/>
</dbReference>
<keyword evidence="5" id="KW-0479">Metal-binding</keyword>
<evidence type="ECO:0000256" key="5">
    <source>
        <dbReference type="ARBA" id="ARBA00022723"/>
    </source>
</evidence>
<dbReference type="PANTHER" id="PTHR15822">
    <property type="entry name" value="TRAF AND TNF RECEPTOR-ASSOCIATED PROTEIN"/>
    <property type="match status" value="1"/>
</dbReference>
<dbReference type="PANTHER" id="PTHR15822:SF4">
    <property type="entry name" value="TYROSYL-DNA PHOSPHODIESTERASE 2"/>
    <property type="match status" value="1"/>
</dbReference>
<evidence type="ECO:0000256" key="4">
    <source>
        <dbReference type="ARBA" id="ARBA00022722"/>
    </source>
</evidence>
<evidence type="ECO:0000256" key="3">
    <source>
        <dbReference type="ARBA" id="ARBA00004322"/>
    </source>
</evidence>
<feature type="compositionally biased region" description="Low complexity" evidence="11">
    <location>
        <begin position="328"/>
        <end position="347"/>
    </location>
</feature>
<dbReference type="GO" id="GO:0046872">
    <property type="term" value="F:metal ion binding"/>
    <property type="evidence" value="ECO:0007669"/>
    <property type="project" value="UniProtKB-KW"/>
</dbReference>
<evidence type="ECO:0000256" key="1">
    <source>
        <dbReference type="ARBA" id="ARBA00001936"/>
    </source>
</evidence>
<feature type="compositionally biased region" description="Basic and acidic residues" evidence="11">
    <location>
        <begin position="1"/>
        <end position="26"/>
    </location>
</feature>
<organism evidence="13">
    <name type="scientific">Chromera velia CCMP2878</name>
    <dbReference type="NCBI Taxonomy" id="1169474"/>
    <lineage>
        <taxon>Eukaryota</taxon>
        <taxon>Sar</taxon>
        <taxon>Alveolata</taxon>
        <taxon>Colpodellida</taxon>
        <taxon>Chromeraceae</taxon>
        <taxon>Chromera</taxon>
    </lineage>
</organism>
<dbReference type="InterPro" id="IPR051547">
    <property type="entry name" value="TDP2-like"/>
</dbReference>
<comment type="cofactor">
    <cofactor evidence="2">
        <name>Mg(2+)</name>
        <dbReference type="ChEBI" id="CHEBI:18420"/>
    </cofactor>
</comment>
<evidence type="ECO:0000256" key="7">
    <source>
        <dbReference type="ARBA" id="ARBA00022801"/>
    </source>
</evidence>
<evidence type="ECO:0000256" key="2">
    <source>
        <dbReference type="ARBA" id="ARBA00001946"/>
    </source>
</evidence>
<comment type="subcellular location">
    <subcellularLocation>
        <location evidence="3">Nucleus</location>
        <location evidence="3">PML body</location>
    </subcellularLocation>
</comment>
<dbReference type="InterPro" id="IPR005135">
    <property type="entry name" value="Endo/exonuclease/phosphatase"/>
</dbReference>
<protein>
    <recommendedName>
        <fullName evidence="12">Endonuclease/exonuclease/phosphatase domain-containing protein</fullName>
    </recommendedName>
</protein>
<dbReference type="Pfam" id="PF03372">
    <property type="entry name" value="Exo_endo_phos"/>
    <property type="match status" value="1"/>
</dbReference>
<dbReference type="CDD" id="cd09080">
    <property type="entry name" value="TDP2"/>
    <property type="match status" value="1"/>
</dbReference>
<evidence type="ECO:0000256" key="10">
    <source>
        <dbReference type="ARBA" id="ARBA00023242"/>
    </source>
</evidence>
<feature type="compositionally biased region" description="Basic and acidic residues" evidence="11">
    <location>
        <begin position="42"/>
        <end position="52"/>
    </location>
</feature>
<dbReference type="VEuPathDB" id="CryptoDB:Cvel_13941"/>
<dbReference type="GO" id="GO:0005737">
    <property type="term" value="C:cytoplasm"/>
    <property type="evidence" value="ECO:0007669"/>
    <property type="project" value="TreeGrafter"/>
</dbReference>
<dbReference type="GO" id="GO:0070260">
    <property type="term" value="F:5'-tyrosyl-DNA phosphodiesterase activity"/>
    <property type="evidence" value="ECO:0007669"/>
    <property type="project" value="TreeGrafter"/>
</dbReference>
<sequence length="553" mass="61161">MDEQILEYRRLAKERHERRVQSEKGEGPSGPSLSSSSLENPQVKERDHKGNHEQVVSAPSTTVERIEGRTAQQRDAIPRTLQGEERPRGPLETLLSDDEDDDLVEILEEIPLPAAGRDQIQKREADTLTFMTWNVDGLWSDNESGGPMLLPHRTLSVIETIRERQPDVVLLQEVVEESLNLLERQLGNVYEVCAPPRMSRQFLNGSGSFEGRPPYFVTSLVRTQSKCRDSRLSNLAQKCAYFHTSAMGRHIMETSVSFSGPQQSSVTMKFLNVHLESCKNYREERVRQTTQSFRLLPRQVGDENSGSPLRLAVLAGDMNARDDEIKAARAQAQAHAASSSSSSSSGASGLGGSGDVGEDVWEALGKPDSCRYTWDMRVNDNYRMQNGPRLRFDRIFFLAPVDGSSSSCSSDTTNGVVGLCWQPEEMSLVGTERTSMGVFPSDHFGLFVRFRLLSPRLEASAGEERMNSSKGKPKGKAKAKPKAKAKAKAKVSSSENSVVAQDRGGLARGKTGEPKRGGKGKEAEEEASSSHLEEQEQGRGEKRKHIQIDIDSD</sequence>
<feature type="compositionally biased region" description="Basic residues" evidence="11">
    <location>
        <begin position="471"/>
        <end position="489"/>
    </location>
</feature>
<keyword evidence="7" id="KW-0378">Hydrolase</keyword>
<evidence type="ECO:0000313" key="13">
    <source>
        <dbReference type="EMBL" id="CEM55923.1"/>
    </source>
</evidence>
<dbReference type="SUPFAM" id="SSF56219">
    <property type="entry name" value="DNase I-like"/>
    <property type="match status" value="1"/>
</dbReference>
<keyword evidence="6" id="KW-0227">DNA damage</keyword>
<dbReference type="PhylomeDB" id="A0A0G4IFD3"/>
<reference evidence="13" key="1">
    <citation type="submission" date="2014-11" db="EMBL/GenBank/DDBJ databases">
        <authorList>
            <person name="Otto D Thomas"/>
            <person name="Naeem Raeece"/>
        </authorList>
    </citation>
    <scope>NUCLEOTIDE SEQUENCE</scope>
</reference>
<dbReference type="GO" id="GO:0003697">
    <property type="term" value="F:single-stranded DNA binding"/>
    <property type="evidence" value="ECO:0007669"/>
    <property type="project" value="TreeGrafter"/>
</dbReference>
<evidence type="ECO:0000256" key="8">
    <source>
        <dbReference type="ARBA" id="ARBA00022842"/>
    </source>
</evidence>
<keyword evidence="8" id="KW-0460">Magnesium</keyword>
<keyword evidence="9" id="KW-0234">DNA repair</keyword>
<dbReference type="EMBL" id="CDMZ01005924">
    <property type="protein sequence ID" value="CEM55923.1"/>
    <property type="molecule type" value="Genomic_DNA"/>
</dbReference>
<evidence type="ECO:0000256" key="11">
    <source>
        <dbReference type="SAM" id="MobiDB-lite"/>
    </source>
</evidence>